<dbReference type="InterPro" id="IPR006944">
    <property type="entry name" value="Phage/GTA_portal"/>
</dbReference>
<comment type="caution">
    <text evidence="1">The sequence shown here is derived from an EMBL/GenBank/DDBJ whole genome shotgun (WGS) entry which is preliminary data.</text>
</comment>
<dbReference type="Pfam" id="PF04860">
    <property type="entry name" value="Phage_portal"/>
    <property type="match status" value="1"/>
</dbReference>
<protein>
    <recommendedName>
        <fullName evidence="2">Phage portal protein</fullName>
    </recommendedName>
</protein>
<proteinExistence type="predicted"/>
<name>A0A0F9UQP5_9ZZZZ</name>
<gene>
    <name evidence="1" type="ORF">LCGC14_0236500</name>
</gene>
<dbReference type="EMBL" id="LAZR01000116">
    <property type="protein sequence ID" value="KKN89802.1"/>
    <property type="molecule type" value="Genomic_DNA"/>
</dbReference>
<organism evidence="1">
    <name type="scientific">marine sediment metagenome</name>
    <dbReference type="NCBI Taxonomy" id="412755"/>
    <lineage>
        <taxon>unclassified sequences</taxon>
        <taxon>metagenomes</taxon>
        <taxon>ecological metagenomes</taxon>
    </lineage>
</organism>
<accession>A0A0F9UQP5</accession>
<dbReference type="AlphaFoldDB" id="A0A0F9UQP5"/>
<reference evidence="1" key="1">
    <citation type="journal article" date="2015" name="Nature">
        <title>Complex archaea that bridge the gap between prokaryotes and eukaryotes.</title>
        <authorList>
            <person name="Spang A."/>
            <person name="Saw J.H."/>
            <person name="Jorgensen S.L."/>
            <person name="Zaremba-Niedzwiedzka K."/>
            <person name="Martijn J."/>
            <person name="Lind A.E."/>
            <person name="van Eijk R."/>
            <person name="Schleper C."/>
            <person name="Guy L."/>
            <person name="Ettema T.J."/>
        </authorList>
    </citation>
    <scope>NUCLEOTIDE SEQUENCE</scope>
</reference>
<dbReference type="InterPro" id="IPR006427">
    <property type="entry name" value="Portal_HK97"/>
</dbReference>
<dbReference type="NCBIfam" id="TIGR01537">
    <property type="entry name" value="portal_HK97"/>
    <property type="match status" value="1"/>
</dbReference>
<evidence type="ECO:0008006" key="2">
    <source>
        <dbReference type="Google" id="ProtNLM"/>
    </source>
</evidence>
<sequence length="479" mass="54656">MSKELPPTIGELEAAGLENMPADILVKASQAAAYSVRGLFEFGDAFMTPSNAEQWIKLYVDHVWAYAGVFAIASTIAQLDIKMRLIGKGGQEDVKEHPALDLLNRPNELQTRYDLMEALVIYLETSGDSYWEVVQKKTTTTIGKQEIIKKQPVELYTIPSYRLRPVPKKPSGHGIDHYVYQQKNRAKKDKFRPDQIVPFHYFHPLKDFEGQGSLMAAIEEIKQDKQMSAWNLDFFLHGVTPEGLISTEQRMTPNEVEKLGEDIREFLGGKGRKVLILSKNLKWQTISVNPKDIDFLKGRAENRQAILAVLGVPPIKVGLLEHAKYDNYSLQLESFARDTIIPKLAKIAGALNNFYLTKFPEHEGMEIYFDTTPLLKEDVDKLTKRFAVQIEFGMITPNEAREQLGYEVDVETEEDPGNKFYIKSSLVEMGLEETEESLEVREDEINQKLEKMQGNFAELLEGYSEQIVDQVYNRLKEEL</sequence>
<evidence type="ECO:0000313" key="1">
    <source>
        <dbReference type="EMBL" id="KKN89802.1"/>
    </source>
</evidence>